<protein>
    <submittedName>
        <fullName evidence="2">Uncharacterized protein</fullName>
    </submittedName>
</protein>
<comment type="caution">
    <text evidence="2">The sequence shown here is derived from an EMBL/GenBank/DDBJ whole genome shotgun (WGS) entry which is preliminary data.</text>
</comment>
<organism evidence="2 3">
    <name type="scientific">Trichostrongylus colubriformis</name>
    <name type="common">Black scour worm</name>
    <dbReference type="NCBI Taxonomy" id="6319"/>
    <lineage>
        <taxon>Eukaryota</taxon>
        <taxon>Metazoa</taxon>
        <taxon>Ecdysozoa</taxon>
        <taxon>Nematoda</taxon>
        <taxon>Chromadorea</taxon>
        <taxon>Rhabditida</taxon>
        <taxon>Rhabditina</taxon>
        <taxon>Rhabditomorpha</taxon>
        <taxon>Strongyloidea</taxon>
        <taxon>Trichostrongylidae</taxon>
        <taxon>Trichostrongylus</taxon>
    </lineage>
</organism>
<evidence type="ECO:0000256" key="1">
    <source>
        <dbReference type="SAM" id="Phobius"/>
    </source>
</evidence>
<reference evidence="2 3" key="1">
    <citation type="submission" date="2019-10" db="EMBL/GenBank/DDBJ databases">
        <title>Assembly and Annotation for the nematode Trichostrongylus colubriformis.</title>
        <authorList>
            <person name="Martin J."/>
        </authorList>
    </citation>
    <scope>NUCLEOTIDE SEQUENCE [LARGE SCALE GENOMIC DNA]</scope>
    <source>
        <strain evidence="2">G859</strain>
        <tissue evidence="2">Whole worm</tissue>
    </source>
</reference>
<keyword evidence="1" id="KW-0472">Membrane</keyword>
<dbReference type="AlphaFoldDB" id="A0AAN8IPY6"/>
<feature type="transmembrane region" description="Helical" evidence="1">
    <location>
        <begin position="20"/>
        <end position="40"/>
    </location>
</feature>
<proteinExistence type="predicted"/>
<evidence type="ECO:0000313" key="2">
    <source>
        <dbReference type="EMBL" id="KAK5979083.1"/>
    </source>
</evidence>
<name>A0AAN8IPY6_TRICO</name>
<feature type="non-terminal residue" evidence="2">
    <location>
        <position position="1"/>
    </location>
</feature>
<sequence>HFLAITRSISLVDIPMDSPLTLLLVLGLLAVVAAMPNMILRAESFCDMALLEVSKKMNTAYLEEGRNDFFLPVFLGRGVSIRTVNKATVEVATSPAWDLMDRLWCLFNECRR</sequence>
<dbReference type="Proteomes" id="UP001331761">
    <property type="component" value="Unassembled WGS sequence"/>
</dbReference>
<keyword evidence="1" id="KW-1133">Transmembrane helix</keyword>
<evidence type="ECO:0000313" key="3">
    <source>
        <dbReference type="Proteomes" id="UP001331761"/>
    </source>
</evidence>
<dbReference type="EMBL" id="WIXE01008692">
    <property type="protein sequence ID" value="KAK5979083.1"/>
    <property type="molecule type" value="Genomic_DNA"/>
</dbReference>
<keyword evidence="3" id="KW-1185">Reference proteome</keyword>
<keyword evidence="1" id="KW-0812">Transmembrane</keyword>
<accession>A0AAN8IPY6</accession>
<gene>
    <name evidence="2" type="ORF">GCK32_006881</name>
</gene>